<dbReference type="EMBL" id="ABOX02000005">
    <property type="protein sequence ID" value="EEF62263.1"/>
    <property type="molecule type" value="Genomic_DNA"/>
</dbReference>
<dbReference type="Pfam" id="PF04450">
    <property type="entry name" value="BSP"/>
    <property type="match status" value="1"/>
</dbReference>
<dbReference type="STRING" id="320771.Cflav_PD4898"/>
<dbReference type="PROSITE" id="PS51257">
    <property type="entry name" value="PROKAR_LIPOPROTEIN"/>
    <property type="match status" value="1"/>
</dbReference>
<feature type="compositionally biased region" description="Basic and acidic residues" evidence="1">
    <location>
        <begin position="64"/>
        <end position="83"/>
    </location>
</feature>
<protein>
    <recommendedName>
        <fullName evidence="5">Plant Basic Secretory Protein</fullName>
    </recommendedName>
</protein>
<evidence type="ECO:0000256" key="1">
    <source>
        <dbReference type="SAM" id="MobiDB-lite"/>
    </source>
</evidence>
<organism evidence="3 4">
    <name type="scientific">Pedosphaera parvula (strain Ellin514)</name>
    <dbReference type="NCBI Taxonomy" id="320771"/>
    <lineage>
        <taxon>Bacteria</taxon>
        <taxon>Pseudomonadati</taxon>
        <taxon>Verrucomicrobiota</taxon>
        <taxon>Pedosphaerae</taxon>
        <taxon>Pedosphaerales</taxon>
        <taxon>Pedosphaeraceae</taxon>
        <taxon>Pedosphaera</taxon>
    </lineage>
</organism>
<dbReference type="PANTHER" id="PTHR33321:SF12">
    <property type="entry name" value="PLANT BASIC SECRETORY PROTEIN (BSP) FAMILY PROTEIN"/>
    <property type="match status" value="1"/>
</dbReference>
<feature type="signal peptide" evidence="2">
    <location>
        <begin position="1"/>
        <end position="22"/>
    </location>
</feature>
<gene>
    <name evidence="3" type="ORF">Cflav_PD4898</name>
</gene>
<accession>B9XCR7</accession>
<keyword evidence="2" id="KW-0732">Signal</keyword>
<feature type="chain" id="PRO_5002892923" description="Plant Basic Secretory Protein" evidence="2">
    <location>
        <begin position="23"/>
        <end position="454"/>
    </location>
</feature>
<evidence type="ECO:0000256" key="2">
    <source>
        <dbReference type="SAM" id="SignalP"/>
    </source>
</evidence>
<dbReference type="RefSeq" id="WP_007413615.1">
    <property type="nucleotide sequence ID" value="NZ_ABOX02000005.1"/>
</dbReference>
<dbReference type="OrthoDB" id="9809583at2"/>
<evidence type="ECO:0000313" key="3">
    <source>
        <dbReference type="EMBL" id="EEF62263.1"/>
    </source>
</evidence>
<comment type="caution">
    <text evidence="3">The sequence shown here is derived from an EMBL/GenBank/DDBJ whole genome shotgun (WGS) entry which is preliminary data.</text>
</comment>
<dbReference type="InterPro" id="IPR007541">
    <property type="entry name" value="Uncharacterised_BSP"/>
</dbReference>
<evidence type="ECO:0000313" key="4">
    <source>
        <dbReference type="Proteomes" id="UP000003688"/>
    </source>
</evidence>
<proteinExistence type="predicted"/>
<dbReference type="Proteomes" id="UP000003688">
    <property type="component" value="Unassembled WGS sequence"/>
</dbReference>
<feature type="region of interest" description="Disordered" evidence="1">
    <location>
        <begin position="46"/>
        <end position="83"/>
    </location>
</feature>
<dbReference type="PANTHER" id="PTHR33321">
    <property type="match status" value="1"/>
</dbReference>
<keyword evidence="4" id="KW-1185">Reference proteome</keyword>
<name>B9XCR7_PEDPL</name>
<reference evidence="3 4" key="1">
    <citation type="journal article" date="2011" name="J. Bacteriol.">
        <title>Genome sequence of 'Pedosphaera parvula' Ellin514, an aerobic Verrucomicrobial isolate from pasture soil.</title>
        <authorList>
            <person name="Kant R."/>
            <person name="van Passel M.W."/>
            <person name="Sangwan P."/>
            <person name="Palva A."/>
            <person name="Lucas S."/>
            <person name="Copeland A."/>
            <person name="Lapidus A."/>
            <person name="Glavina Del Rio T."/>
            <person name="Dalin E."/>
            <person name="Tice H."/>
            <person name="Bruce D."/>
            <person name="Goodwin L."/>
            <person name="Pitluck S."/>
            <person name="Chertkov O."/>
            <person name="Larimer F.W."/>
            <person name="Land M.L."/>
            <person name="Hauser L."/>
            <person name="Brettin T.S."/>
            <person name="Detter J.C."/>
            <person name="Han S."/>
            <person name="de Vos W.M."/>
            <person name="Janssen P.H."/>
            <person name="Smidt H."/>
        </authorList>
    </citation>
    <scope>NUCLEOTIDE SEQUENCE [LARGE SCALE GENOMIC DNA]</scope>
    <source>
        <strain evidence="3 4">Ellin514</strain>
    </source>
</reference>
<evidence type="ECO:0008006" key="5">
    <source>
        <dbReference type="Google" id="ProtNLM"/>
    </source>
</evidence>
<dbReference type="AlphaFoldDB" id="B9XCR7"/>
<sequence precursor="true">MKNCSVLLLGVTTILTSCMASFGEVKTIVDHNDNEQAAAGFKFKNVPKPSRRDAGKQANITVIDGERDPAGGDISKLNDGRVPTDADEPGENFFFMVGTDGGRLLMDLNSTINIKQINTYSWHTDSRAPQVYKLYGSDGTAKDFQEKPKKDTDPEKCGWKLIANVDTRPKEGEKGGQYGVSISDSEGTIGNYRYLLFACSQTEAEDAFGNTFYSEIDVLDKDAKTDSAADSAVSAFVIKSTDGKCVISIDSSGAPELKDWAEKQLAPVLAEWYPKIVSMLPSEGYTAPEKFSISIRPGKGVAATGGTRVTANSDWLKNELKGEAIGSLLHEEVHVIQQYGYAPRKFPGATRPPGWMVEGIPDYIRWYKYEPESHGCEITKRNLSRARYDASYRITANFLNYVVEKYDKNLIQKMNAAIRDGKYTEDLWKQYTGETLQELGDEWKAGVEKSLASK</sequence>